<evidence type="ECO:0000256" key="5">
    <source>
        <dbReference type="PIRNR" id="PIRNR016557"/>
    </source>
</evidence>
<dbReference type="InterPro" id="IPR016195">
    <property type="entry name" value="Pol/histidinol_Pase-like"/>
</dbReference>
<dbReference type="EC" id="3.1.3.48" evidence="5"/>
<dbReference type="PIRSF" id="PIRSF016557">
    <property type="entry name" value="Caps_synth_CpsB"/>
    <property type="match status" value="1"/>
</dbReference>
<keyword evidence="2 5" id="KW-0378">Hydrolase</keyword>
<reference evidence="7" key="1">
    <citation type="journal article" date="2019" name="Int. J. Syst. Evol. Microbiol.">
        <title>The Global Catalogue of Microorganisms (GCM) 10K type strain sequencing project: providing services to taxonomists for standard genome sequencing and annotation.</title>
        <authorList>
            <consortium name="The Broad Institute Genomics Platform"/>
            <consortium name="The Broad Institute Genome Sequencing Center for Infectious Disease"/>
            <person name="Wu L."/>
            <person name="Ma J."/>
        </authorList>
    </citation>
    <scope>NUCLEOTIDE SEQUENCE [LARGE SCALE GENOMIC DNA]</scope>
    <source>
        <strain evidence="7">CCUG 56331</strain>
    </source>
</reference>
<evidence type="ECO:0000256" key="3">
    <source>
        <dbReference type="ARBA" id="ARBA00022912"/>
    </source>
</evidence>
<keyword evidence="7" id="KW-1185">Reference proteome</keyword>
<protein>
    <recommendedName>
        <fullName evidence="5">Tyrosine-protein phosphatase</fullName>
        <ecNumber evidence="5">3.1.3.48</ecNumber>
    </recommendedName>
</protein>
<sequence>MVDIHSHILYGVDDGPKNIQESIEMLVAAVNEGITDIISTSHASHPQFDVPADVVIGQIRELKMKLDERQVPLTIHIGHEVRISEKIVERCVSNQVHLLANSNYLLLELPSSGIPLYTKNMIHELLRHDITPIIAHPERNKAIVEKPERLERLIREGALAQITAGSLAGFFGKKTQQLSLDLVRANLVHTYGSDAHHVTSRPFLFNEGLAVLEKKKEHDAIDLLLENNARILSNEPLIIYEPEEISKRKWWKMF</sequence>
<dbReference type="Proteomes" id="UP001595978">
    <property type="component" value="Unassembled WGS sequence"/>
</dbReference>
<accession>A0ABW0RA58</accession>
<comment type="caution">
    <text evidence="6">The sequence shown here is derived from an EMBL/GenBank/DDBJ whole genome shotgun (WGS) entry which is preliminary data.</text>
</comment>
<evidence type="ECO:0000313" key="6">
    <source>
        <dbReference type="EMBL" id="MFC5541176.1"/>
    </source>
</evidence>
<evidence type="ECO:0000256" key="4">
    <source>
        <dbReference type="ARBA" id="ARBA00051722"/>
    </source>
</evidence>
<keyword evidence="3 5" id="KW-0904">Protein phosphatase</keyword>
<dbReference type="RefSeq" id="WP_390308982.1">
    <property type="nucleotide sequence ID" value="NZ_JBHSNQ010000048.1"/>
</dbReference>
<evidence type="ECO:0000256" key="1">
    <source>
        <dbReference type="ARBA" id="ARBA00005750"/>
    </source>
</evidence>
<organism evidence="6 7">
    <name type="scientific">Ureibacillus suwonensis</name>
    <dbReference type="NCBI Taxonomy" id="313007"/>
    <lineage>
        <taxon>Bacteria</taxon>
        <taxon>Bacillati</taxon>
        <taxon>Bacillota</taxon>
        <taxon>Bacilli</taxon>
        <taxon>Bacillales</taxon>
        <taxon>Caryophanaceae</taxon>
        <taxon>Ureibacillus</taxon>
    </lineage>
</organism>
<comment type="similarity">
    <text evidence="1 5">Belongs to the metallo-dependent hydrolases superfamily. CpsB/CapC family.</text>
</comment>
<dbReference type="InterPro" id="IPR016667">
    <property type="entry name" value="Caps_polysacc_synth_CpsB/CapC"/>
</dbReference>
<dbReference type="SUPFAM" id="SSF89550">
    <property type="entry name" value="PHP domain-like"/>
    <property type="match status" value="1"/>
</dbReference>
<comment type="catalytic activity">
    <reaction evidence="4 5">
        <text>O-phospho-L-tyrosyl-[protein] + H2O = L-tyrosyl-[protein] + phosphate</text>
        <dbReference type="Rhea" id="RHEA:10684"/>
        <dbReference type="Rhea" id="RHEA-COMP:10136"/>
        <dbReference type="Rhea" id="RHEA-COMP:20101"/>
        <dbReference type="ChEBI" id="CHEBI:15377"/>
        <dbReference type="ChEBI" id="CHEBI:43474"/>
        <dbReference type="ChEBI" id="CHEBI:46858"/>
        <dbReference type="ChEBI" id="CHEBI:61978"/>
        <dbReference type="EC" id="3.1.3.48"/>
    </reaction>
</comment>
<dbReference type="Pfam" id="PF19567">
    <property type="entry name" value="CpsB_CapC"/>
    <property type="match status" value="1"/>
</dbReference>
<name>A0ABW0RA58_9BACL</name>
<gene>
    <name evidence="6" type="ORF">ACFPOH_05205</name>
</gene>
<evidence type="ECO:0000313" key="7">
    <source>
        <dbReference type="Proteomes" id="UP001595978"/>
    </source>
</evidence>
<dbReference type="PANTHER" id="PTHR39181:SF1">
    <property type="entry name" value="TYROSINE-PROTEIN PHOSPHATASE YWQE"/>
    <property type="match status" value="1"/>
</dbReference>
<proteinExistence type="inferred from homology"/>
<dbReference type="PANTHER" id="PTHR39181">
    <property type="entry name" value="TYROSINE-PROTEIN PHOSPHATASE YWQE"/>
    <property type="match status" value="1"/>
</dbReference>
<evidence type="ECO:0000256" key="2">
    <source>
        <dbReference type="ARBA" id="ARBA00022801"/>
    </source>
</evidence>
<dbReference type="EMBL" id="JBHSNQ010000048">
    <property type="protein sequence ID" value="MFC5541176.1"/>
    <property type="molecule type" value="Genomic_DNA"/>
</dbReference>
<dbReference type="Gene3D" id="3.20.20.140">
    <property type="entry name" value="Metal-dependent hydrolases"/>
    <property type="match status" value="1"/>
</dbReference>